<dbReference type="OrthoDB" id="9784574at2"/>
<dbReference type="SUPFAM" id="SSF53448">
    <property type="entry name" value="Nucleotide-diphospho-sugar transferases"/>
    <property type="match status" value="1"/>
</dbReference>
<sequence>MKMLSPYNQRETDSMLTTNKEMHSAPLVSVVLPTFNRAGLLPRAMTTVLSQDYSNLELIVVDDGSTDNTLGIVAGLTDERVKYCRLEQQRGAASARNAGIGIAQGSLIAFQDSDDEWLPGKLSQQVRAIGARGDSLGFAYTSFWRERNGFRERVPSSSQVLRRASEFDRLLRGNYIGMPTLIVTRSCLEATGEFDETMHSLEDWDLMLRLARVAEGAFIDEPLVIVHESPSGVNSQGAGVMLRSLESIRRRYGSDFRRDKRADSEMYLAMAATSCRGTGLKSWHASVVQFARACVRDPSNTKAWVLLAASLTGPKSVIRLQGLHHRSASGSTDST</sequence>
<dbReference type="InterPro" id="IPR001173">
    <property type="entry name" value="Glyco_trans_2-like"/>
</dbReference>
<proteinExistence type="predicted"/>
<reference evidence="2 3" key="1">
    <citation type="submission" date="2018-09" db="EMBL/GenBank/DDBJ databases">
        <title>Discovery and Ecogenomic Context for Candidatus Cryosericales, a Global Caldiserica Order Active in Thawing Permafrost.</title>
        <authorList>
            <person name="Martinez M.A."/>
            <person name="Woodcroft B.J."/>
            <person name="Ignacio Espinoza J.C."/>
            <person name="Zayed A."/>
            <person name="Singleton C.M."/>
            <person name="Boyd J."/>
            <person name="Li Y.-F."/>
            <person name="Purvine S."/>
            <person name="Maughan H."/>
            <person name="Hodgkins S.B."/>
            <person name="Anderson D."/>
            <person name="Sederholm M."/>
            <person name="Temperton B."/>
            <person name="Saleska S.R."/>
            <person name="Tyson G.W."/>
            <person name="Rich V.I."/>
        </authorList>
    </citation>
    <scope>NUCLEOTIDE SEQUENCE [LARGE SCALE GENOMIC DNA]</scope>
    <source>
        <strain evidence="2 3">SMC1</strain>
    </source>
</reference>
<gene>
    <name evidence="2" type="ORF">SMC1_08955</name>
</gene>
<comment type="caution">
    <text evidence="2">The sequence shown here is derived from an EMBL/GenBank/DDBJ whole genome shotgun (WGS) entry which is preliminary data.</text>
</comment>
<keyword evidence="2" id="KW-0808">Transferase</keyword>
<dbReference type="InterPro" id="IPR029044">
    <property type="entry name" value="Nucleotide-diphossugar_trans"/>
</dbReference>
<evidence type="ECO:0000259" key="1">
    <source>
        <dbReference type="Pfam" id="PF00535"/>
    </source>
</evidence>
<dbReference type="Proteomes" id="UP000266113">
    <property type="component" value="Unassembled WGS sequence"/>
</dbReference>
<dbReference type="EMBL" id="QXIY01000040">
    <property type="protein sequence ID" value="RIE16032.1"/>
    <property type="molecule type" value="Genomic_DNA"/>
</dbReference>
<keyword evidence="3" id="KW-1185">Reference proteome</keyword>
<dbReference type="Pfam" id="PF00535">
    <property type="entry name" value="Glycos_transf_2"/>
    <property type="match status" value="1"/>
</dbReference>
<dbReference type="PANTHER" id="PTHR22916:SF3">
    <property type="entry name" value="UDP-GLCNAC:BETAGAL BETA-1,3-N-ACETYLGLUCOSAMINYLTRANSFERASE-LIKE PROTEIN 1"/>
    <property type="match status" value="1"/>
</dbReference>
<dbReference type="AlphaFoldDB" id="A0A398DKF0"/>
<dbReference type="Gene3D" id="3.90.550.10">
    <property type="entry name" value="Spore Coat Polysaccharide Biosynthesis Protein SpsA, Chain A"/>
    <property type="match status" value="1"/>
</dbReference>
<feature type="domain" description="Glycosyltransferase 2-like" evidence="1">
    <location>
        <begin position="29"/>
        <end position="153"/>
    </location>
</feature>
<evidence type="ECO:0000313" key="3">
    <source>
        <dbReference type="Proteomes" id="UP000266113"/>
    </source>
</evidence>
<accession>A0A398DKF0</accession>
<name>A0A398DKF0_9BACT</name>
<dbReference type="GO" id="GO:0016758">
    <property type="term" value="F:hexosyltransferase activity"/>
    <property type="evidence" value="ECO:0007669"/>
    <property type="project" value="UniProtKB-ARBA"/>
</dbReference>
<evidence type="ECO:0000313" key="2">
    <source>
        <dbReference type="EMBL" id="RIE16032.1"/>
    </source>
</evidence>
<organism evidence="2 3">
    <name type="scientific">Candidatus Cryosericum septentrionale</name>
    <dbReference type="NCBI Taxonomy" id="2290913"/>
    <lineage>
        <taxon>Bacteria</taxon>
        <taxon>Pseudomonadati</taxon>
        <taxon>Caldisericota/Cryosericota group</taxon>
        <taxon>Candidatus Cryosericota</taxon>
        <taxon>Candidatus Cryosericia</taxon>
        <taxon>Candidatus Cryosericales</taxon>
        <taxon>Candidatus Cryosericaceae</taxon>
        <taxon>Candidatus Cryosericum</taxon>
    </lineage>
</organism>
<dbReference type="PANTHER" id="PTHR22916">
    <property type="entry name" value="GLYCOSYLTRANSFERASE"/>
    <property type="match status" value="1"/>
</dbReference>
<protein>
    <submittedName>
        <fullName evidence="2">Glycosyltransferase</fullName>
    </submittedName>
</protein>